<dbReference type="AlphaFoldDB" id="A0A1M6N993"/>
<gene>
    <name evidence="11" type="ORF">SAMN02745216_02557</name>
</gene>
<keyword evidence="4 7" id="KW-0285">Flavoprotein</keyword>
<evidence type="ECO:0000259" key="9">
    <source>
        <dbReference type="Pfam" id="PF02770"/>
    </source>
</evidence>
<dbReference type="InterPro" id="IPR006091">
    <property type="entry name" value="Acyl-CoA_Oxase/DH_mid-dom"/>
</dbReference>
<name>A0A1M6N993_9BACT</name>
<keyword evidence="6 7" id="KW-0560">Oxidoreductase</keyword>
<protein>
    <submittedName>
        <fullName evidence="11">Acyl-CoA dehydrogenase</fullName>
    </submittedName>
</protein>
<keyword evidence="5 7" id="KW-0274">FAD</keyword>
<evidence type="ECO:0000256" key="5">
    <source>
        <dbReference type="ARBA" id="ARBA00022827"/>
    </source>
</evidence>
<dbReference type="Gene3D" id="2.40.110.10">
    <property type="entry name" value="Butyryl-CoA Dehydrogenase, subunit A, domain 2"/>
    <property type="match status" value="1"/>
</dbReference>
<dbReference type="InterPro" id="IPR036250">
    <property type="entry name" value="AcylCo_DH-like_C"/>
</dbReference>
<dbReference type="RefSeq" id="WP_073476369.1">
    <property type="nucleotide sequence ID" value="NZ_FQZU01000014.1"/>
</dbReference>
<evidence type="ECO:0000256" key="4">
    <source>
        <dbReference type="ARBA" id="ARBA00022630"/>
    </source>
</evidence>
<proteinExistence type="inferred from homology"/>
<evidence type="ECO:0000259" key="10">
    <source>
        <dbReference type="Pfam" id="PF02771"/>
    </source>
</evidence>
<dbReference type="InterPro" id="IPR009075">
    <property type="entry name" value="AcylCo_DH/oxidase_C"/>
</dbReference>
<dbReference type="EMBL" id="FQZU01000014">
    <property type="protein sequence ID" value="SHJ92300.1"/>
    <property type="molecule type" value="Genomic_DNA"/>
</dbReference>
<dbReference type="SUPFAM" id="SSF47203">
    <property type="entry name" value="Acyl-CoA dehydrogenase C-terminal domain-like"/>
    <property type="match status" value="1"/>
</dbReference>
<dbReference type="Gene3D" id="1.10.540.10">
    <property type="entry name" value="Acyl-CoA dehydrogenase/oxidase, N-terminal domain"/>
    <property type="match status" value="1"/>
</dbReference>
<sequence>MDLDLTKEQGFIKSSAREFLKKECPVSTVREMRDDPEGFSRNVWKKMAVLGWQGIMIPEEYDGMGGDFLDLALILEAMGEVCCNGPFFSTVALGAAAIIQWGTEEQKKELLPQISKGNLILSLAVAETHQWYGLDGIQTTLTDTGQDLVLNGAKLFVENAHISDYILCVAQGPGEGLSVVMVDPRSPGVQCSPLNTFAYEKQCSATFHNVHIPRANILGTLGAMREGLEGLQEFAALAKCLETVGVIQAAFEQSVEYAKSRKQFGRAIGSFQAIQHHCANMVVDVDGARLISYQAAWRVAQGLPASVEISMAKAWTGEAAKRVTALSHQIHGAISFCDEFDLHFYYRKAKACETAFGDVQYHLDKTADRLGLV</sequence>
<dbReference type="Pfam" id="PF00441">
    <property type="entry name" value="Acyl-CoA_dh_1"/>
    <property type="match status" value="1"/>
</dbReference>
<feature type="domain" description="Acyl-CoA dehydrogenase/oxidase N-terminal" evidence="10">
    <location>
        <begin position="6"/>
        <end position="117"/>
    </location>
</feature>
<dbReference type="SUPFAM" id="SSF56645">
    <property type="entry name" value="Acyl-CoA dehydrogenase NM domain-like"/>
    <property type="match status" value="1"/>
</dbReference>
<dbReference type="GO" id="GO:0050660">
    <property type="term" value="F:flavin adenine dinucleotide binding"/>
    <property type="evidence" value="ECO:0007669"/>
    <property type="project" value="InterPro"/>
</dbReference>
<evidence type="ECO:0000256" key="6">
    <source>
        <dbReference type="ARBA" id="ARBA00023002"/>
    </source>
</evidence>
<dbReference type="GO" id="GO:0003995">
    <property type="term" value="F:acyl-CoA dehydrogenase activity"/>
    <property type="evidence" value="ECO:0007669"/>
    <property type="project" value="TreeGrafter"/>
</dbReference>
<comment type="similarity">
    <text evidence="2 7">Belongs to the acyl-CoA dehydrogenase family.</text>
</comment>
<dbReference type="Pfam" id="PF02770">
    <property type="entry name" value="Acyl-CoA_dh_M"/>
    <property type="match status" value="1"/>
</dbReference>
<dbReference type="InterPro" id="IPR013786">
    <property type="entry name" value="AcylCoA_DH/ox_N"/>
</dbReference>
<evidence type="ECO:0000313" key="12">
    <source>
        <dbReference type="Proteomes" id="UP000183994"/>
    </source>
</evidence>
<dbReference type="Pfam" id="PF02771">
    <property type="entry name" value="Acyl-CoA_dh_N"/>
    <property type="match status" value="1"/>
</dbReference>
<dbReference type="OrthoDB" id="9765339at2"/>
<evidence type="ECO:0000256" key="7">
    <source>
        <dbReference type="RuleBase" id="RU362125"/>
    </source>
</evidence>
<comment type="cofactor">
    <cofactor evidence="1 7">
        <name>FAD</name>
        <dbReference type="ChEBI" id="CHEBI:57692"/>
    </cofactor>
</comment>
<feature type="domain" description="Acyl-CoA oxidase/dehydrogenase middle" evidence="9">
    <location>
        <begin position="124"/>
        <end position="207"/>
    </location>
</feature>
<dbReference type="STRING" id="1121393.SAMN02745216_02557"/>
<evidence type="ECO:0000313" key="11">
    <source>
        <dbReference type="EMBL" id="SHJ92300.1"/>
    </source>
</evidence>
<dbReference type="PANTHER" id="PTHR43884:SF20">
    <property type="entry name" value="ACYL-COA DEHYDROGENASE FADE28"/>
    <property type="match status" value="1"/>
</dbReference>
<evidence type="ECO:0000256" key="1">
    <source>
        <dbReference type="ARBA" id="ARBA00001974"/>
    </source>
</evidence>
<evidence type="ECO:0000256" key="2">
    <source>
        <dbReference type="ARBA" id="ARBA00009347"/>
    </source>
</evidence>
<dbReference type="InterPro" id="IPR009100">
    <property type="entry name" value="AcylCoA_DH/oxidase_NM_dom_sf"/>
</dbReference>
<dbReference type="InterPro" id="IPR037069">
    <property type="entry name" value="AcylCoA_DH/ox_N_sf"/>
</dbReference>
<dbReference type="Proteomes" id="UP000183994">
    <property type="component" value="Unassembled WGS sequence"/>
</dbReference>
<dbReference type="Gene3D" id="1.20.140.10">
    <property type="entry name" value="Butyryl-CoA Dehydrogenase, subunit A, domain 3"/>
    <property type="match status" value="1"/>
</dbReference>
<reference evidence="12" key="1">
    <citation type="submission" date="2016-11" db="EMBL/GenBank/DDBJ databases">
        <authorList>
            <person name="Varghese N."/>
            <person name="Submissions S."/>
        </authorList>
    </citation>
    <scope>NUCLEOTIDE SEQUENCE [LARGE SCALE GENOMIC DNA]</scope>
    <source>
        <strain evidence="12">DSM 16219</strain>
    </source>
</reference>
<evidence type="ECO:0000256" key="3">
    <source>
        <dbReference type="ARBA" id="ARBA00011881"/>
    </source>
</evidence>
<comment type="subunit">
    <text evidence="3">Homotetramer.</text>
</comment>
<evidence type="ECO:0000259" key="8">
    <source>
        <dbReference type="Pfam" id="PF00441"/>
    </source>
</evidence>
<dbReference type="PANTHER" id="PTHR43884">
    <property type="entry name" value="ACYL-COA DEHYDROGENASE"/>
    <property type="match status" value="1"/>
</dbReference>
<dbReference type="InterPro" id="IPR046373">
    <property type="entry name" value="Acyl-CoA_Oxase/DH_mid-dom_sf"/>
</dbReference>
<keyword evidence="12" id="KW-1185">Reference proteome</keyword>
<feature type="domain" description="Acyl-CoA dehydrogenase/oxidase C-terminal" evidence="8">
    <location>
        <begin position="238"/>
        <end position="370"/>
    </location>
</feature>
<accession>A0A1M6N993</accession>
<organism evidence="11 12">
    <name type="scientific">Desulfatibacillum alkenivorans DSM 16219</name>
    <dbReference type="NCBI Taxonomy" id="1121393"/>
    <lineage>
        <taxon>Bacteria</taxon>
        <taxon>Pseudomonadati</taxon>
        <taxon>Thermodesulfobacteriota</taxon>
        <taxon>Desulfobacteria</taxon>
        <taxon>Desulfobacterales</taxon>
        <taxon>Desulfatibacillaceae</taxon>
        <taxon>Desulfatibacillum</taxon>
    </lineage>
</organism>